<feature type="transmembrane region" description="Helical" evidence="1">
    <location>
        <begin position="16"/>
        <end position="35"/>
    </location>
</feature>
<organism evidence="2 3">
    <name type="scientific">Anaplasma phagocytophilum</name>
    <name type="common">Ehrlichia phagocytophila</name>
    <dbReference type="NCBI Taxonomy" id="948"/>
    <lineage>
        <taxon>Bacteria</taxon>
        <taxon>Pseudomonadati</taxon>
        <taxon>Pseudomonadota</taxon>
        <taxon>Alphaproteobacteria</taxon>
        <taxon>Rickettsiales</taxon>
        <taxon>Anaplasmataceae</taxon>
        <taxon>Anaplasma</taxon>
        <taxon>phagocytophilum group</taxon>
    </lineage>
</organism>
<keyword evidence="1" id="KW-1133">Transmembrane helix</keyword>
<sequence>MVEESEFKRARRGKNIFLFVLLLLLVVMLFFVATIKTKL</sequence>
<evidence type="ECO:0000256" key="1">
    <source>
        <dbReference type="SAM" id="Phobius"/>
    </source>
</evidence>
<gene>
    <name evidence="2" type="ORF">ANAPHAGO_00591</name>
</gene>
<protein>
    <submittedName>
        <fullName evidence="2">Uncharacterized protein</fullName>
    </submittedName>
</protein>
<reference evidence="2 3" key="1">
    <citation type="submission" date="2014-09" db="EMBL/GenBank/DDBJ databases">
        <authorList>
            <person name="Loux Valentin"/>
            <person name="Dugat Thibaut"/>
        </authorList>
    </citation>
    <scope>NUCLEOTIDE SEQUENCE [LARGE SCALE GENOMIC DNA]</scope>
    <source>
        <strain evidence="2 3">BOV-10_179</strain>
    </source>
</reference>
<dbReference type="Proteomes" id="UP000055047">
    <property type="component" value="Unassembled WGS sequence"/>
</dbReference>
<keyword evidence="1" id="KW-0472">Membrane</keyword>
<evidence type="ECO:0000313" key="3">
    <source>
        <dbReference type="Proteomes" id="UP000055047"/>
    </source>
</evidence>
<evidence type="ECO:0000313" key="2">
    <source>
        <dbReference type="EMBL" id="CEG20492.1"/>
    </source>
</evidence>
<dbReference type="EMBL" id="CCXQ01000021">
    <property type="protein sequence ID" value="CEG20492.1"/>
    <property type="molecule type" value="Genomic_DNA"/>
</dbReference>
<dbReference type="AlphaFoldDB" id="A0A098EFB4"/>
<proteinExistence type="predicted"/>
<keyword evidence="1" id="KW-0812">Transmembrane</keyword>
<accession>A0A098EFB4</accession>
<name>A0A098EFB4_ANAPH</name>